<feature type="domain" description="Beta-lactamase class A catalytic" evidence="2">
    <location>
        <begin position="146"/>
        <end position="239"/>
    </location>
</feature>
<dbReference type="InterPro" id="IPR000871">
    <property type="entry name" value="Beta-lactam_class-A"/>
</dbReference>
<accession>A0ABV8FGT3</accession>
<dbReference type="InterPro" id="IPR012338">
    <property type="entry name" value="Beta-lactam/transpept-like"/>
</dbReference>
<dbReference type="InterPro" id="IPR045155">
    <property type="entry name" value="Beta-lactam_cat"/>
</dbReference>
<feature type="region of interest" description="Disordered" evidence="1">
    <location>
        <begin position="1"/>
        <end position="23"/>
    </location>
</feature>
<dbReference type="SUPFAM" id="SSF56601">
    <property type="entry name" value="beta-lactamase/transpeptidase-like"/>
    <property type="match status" value="1"/>
</dbReference>
<dbReference type="GO" id="GO:0016787">
    <property type="term" value="F:hydrolase activity"/>
    <property type="evidence" value="ECO:0007669"/>
    <property type="project" value="UniProtKB-KW"/>
</dbReference>
<dbReference type="Proteomes" id="UP001595847">
    <property type="component" value="Unassembled WGS sequence"/>
</dbReference>
<reference evidence="4" key="1">
    <citation type="journal article" date="2019" name="Int. J. Syst. Evol. Microbiol.">
        <title>The Global Catalogue of Microorganisms (GCM) 10K type strain sequencing project: providing services to taxonomists for standard genome sequencing and annotation.</title>
        <authorList>
            <consortium name="The Broad Institute Genomics Platform"/>
            <consortium name="The Broad Institute Genome Sequencing Center for Infectious Disease"/>
            <person name="Wu L."/>
            <person name="Ma J."/>
        </authorList>
    </citation>
    <scope>NUCLEOTIDE SEQUENCE [LARGE SCALE GENOMIC DNA]</scope>
    <source>
        <strain evidence="4">TBRC 1826</strain>
    </source>
</reference>
<evidence type="ECO:0000256" key="1">
    <source>
        <dbReference type="SAM" id="MobiDB-lite"/>
    </source>
</evidence>
<evidence type="ECO:0000259" key="2">
    <source>
        <dbReference type="Pfam" id="PF13354"/>
    </source>
</evidence>
<dbReference type="EMBL" id="JBHSBH010000004">
    <property type="protein sequence ID" value="MFC3995289.1"/>
    <property type="molecule type" value="Genomic_DNA"/>
</dbReference>
<sequence>MHRQTHPSRAHRQRPTEEPLRRLRRRVSTPAAALLLGALLGAGFPTAALASAPGASGDQPAVGQGPSREPEPGATSRITQELDADLAGMRAGTHLSVSVQELGNGTTYDYHAEQRFVTASAVKVDLLVLLMLKAQDERRALTKDERDLLSPMIRSSDNDAAAEVYDRIGGAAGYREGAARLGLTTTQPGPDDHWGKTETTVGDRLRVLRTVFTVDSPLSQEHRAYAVELMGTVDRDQAWGVSAAGDPGGSEVKNGWVPRSADHGKWAINSTGHIEHNGRFYLVAVLSDHHPDEATGIKHVEQAATTAVDGLDRSLSGPGARAPHAAL</sequence>
<gene>
    <name evidence="3" type="ORF">ACFOVU_05160</name>
</gene>
<proteinExistence type="predicted"/>
<comment type="caution">
    <text evidence="3">The sequence shown here is derived from an EMBL/GenBank/DDBJ whole genome shotgun (WGS) entry which is preliminary data.</text>
</comment>
<dbReference type="Gene3D" id="3.40.710.10">
    <property type="entry name" value="DD-peptidase/beta-lactamase superfamily"/>
    <property type="match status" value="1"/>
</dbReference>
<protein>
    <submittedName>
        <fullName evidence="3">Serine hydrolase</fullName>
    </submittedName>
</protein>
<evidence type="ECO:0000313" key="4">
    <source>
        <dbReference type="Proteomes" id="UP001595847"/>
    </source>
</evidence>
<keyword evidence="4" id="KW-1185">Reference proteome</keyword>
<keyword evidence="3" id="KW-0378">Hydrolase</keyword>
<dbReference type="RefSeq" id="WP_378530280.1">
    <property type="nucleotide sequence ID" value="NZ_JBHSBH010000004.1"/>
</dbReference>
<feature type="region of interest" description="Disordered" evidence="1">
    <location>
        <begin position="51"/>
        <end position="76"/>
    </location>
</feature>
<organism evidence="3 4">
    <name type="scientific">Nocardiopsis sediminis</name>
    <dbReference type="NCBI Taxonomy" id="1778267"/>
    <lineage>
        <taxon>Bacteria</taxon>
        <taxon>Bacillati</taxon>
        <taxon>Actinomycetota</taxon>
        <taxon>Actinomycetes</taxon>
        <taxon>Streptosporangiales</taxon>
        <taxon>Nocardiopsidaceae</taxon>
        <taxon>Nocardiopsis</taxon>
    </lineage>
</organism>
<feature type="compositionally biased region" description="Basic residues" evidence="1">
    <location>
        <begin position="1"/>
        <end position="13"/>
    </location>
</feature>
<dbReference type="PANTHER" id="PTHR35333:SF3">
    <property type="entry name" value="BETA-LACTAMASE-TYPE TRANSPEPTIDASE FOLD CONTAINING PROTEIN"/>
    <property type="match status" value="1"/>
</dbReference>
<evidence type="ECO:0000313" key="3">
    <source>
        <dbReference type="EMBL" id="MFC3995289.1"/>
    </source>
</evidence>
<name>A0ABV8FGT3_9ACTN</name>
<dbReference type="PANTHER" id="PTHR35333">
    <property type="entry name" value="BETA-LACTAMASE"/>
    <property type="match status" value="1"/>
</dbReference>
<dbReference type="Pfam" id="PF13354">
    <property type="entry name" value="Beta-lactamase2"/>
    <property type="match status" value="1"/>
</dbReference>